<feature type="compositionally biased region" description="Basic and acidic residues" evidence="1">
    <location>
        <begin position="82"/>
        <end position="91"/>
    </location>
</feature>
<name>A0A1E7FJD1_9STRA</name>
<feature type="compositionally biased region" description="Low complexity" evidence="1">
    <location>
        <begin position="237"/>
        <end position="247"/>
    </location>
</feature>
<feature type="compositionally biased region" description="Low complexity" evidence="1">
    <location>
        <begin position="55"/>
        <end position="69"/>
    </location>
</feature>
<dbReference type="InParanoid" id="A0A1E7FJD1"/>
<proteinExistence type="predicted"/>
<keyword evidence="3" id="KW-1185">Reference proteome</keyword>
<feature type="region of interest" description="Disordered" evidence="1">
    <location>
        <begin position="219"/>
        <end position="247"/>
    </location>
</feature>
<reference evidence="2 3" key="1">
    <citation type="submission" date="2016-09" db="EMBL/GenBank/DDBJ databases">
        <title>Extensive genetic diversity and differential bi-allelic expression allows diatom success in the polar Southern Ocean.</title>
        <authorList>
            <consortium name="DOE Joint Genome Institute"/>
            <person name="Mock T."/>
            <person name="Otillar R.P."/>
            <person name="Strauss J."/>
            <person name="Dupont C."/>
            <person name="Frickenhaus S."/>
            <person name="Maumus F."/>
            <person name="Mcmullan M."/>
            <person name="Sanges R."/>
            <person name="Schmutz J."/>
            <person name="Toseland A."/>
            <person name="Valas R."/>
            <person name="Veluchamy A."/>
            <person name="Ward B.J."/>
            <person name="Allen A."/>
            <person name="Barry K."/>
            <person name="Falciatore A."/>
            <person name="Ferrante M."/>
            <person name="Fortunato A.E."/>
            <person name="Gloeckner G."/>
            <person name="Gruber A."/>
            <person name="Hipkin R."/>
            <person name="Janech M."/>
            <person name="Kroth P."/>
            <person name="Leese F."/>
            <person name="Lindquist E."/>
            <person name="Lyon B.R."/>
            <person name="Martin J."/>
            <person name="Mayer C."/>
            <person name="Parker M."/>
            <person name="Quesneville H."/>
            <person name="Raymond J."/>
            <person name="Uhlig C."/>
            <person name="Valentin K.U."/>
            <person name="Worden A.Z."/>
            <person name="Armbrust E.V."/>
            <person name="Bowler C."/>
            <person name="Green B."/>
            <person name="Moulton V."/>
            <person name="Van Oosterhout C."/>
            <person name="Grigoriev I."/>
        </authorList>
    </citation>
    <scope>NUCLEOTIDE SEQUENCE [LARGE SCALE GENOMIC DNA]</scope>
    <source>
        <strain evidence="2 3">CCMP1102</strain>
    </source>
</reference>
<accession>A0A1E7FJD1</accession>
<feature type="compositionally biased region" description="Basic and acidic residues" evidence="1">
    <location>
        <begin position="34"/>
        <end position="52"/>
    </location>
</feature>
<evidence type="ECO:0000256" key="1">
    <source>
        <dbReference type="SAM" id="MobiDB-lite"/>
    </source>
</evidence>
<feature type="compositionally biased region" description="Low complexity" evidence="1">
    <location>
        <begin position="470"/>
        <end position="479"/>
    </location>
</feature>
<dbReference type="Proteomes" id="UP000095751">
    <property type="component" value="Unassembled WGS sequence"/>
</dbReference>
<protein>
    <submittedName>
        <fullName evidence="2">Uncharacterized protein</fullName>
    </submittedName>
</protein>
<feature type="compositionally biased region" description="Low complexity" evidence="1">
    <location>
        <begin position="530"/>
        <end position="546"/>
    </location>
</feature>
<dbReference type="KEGG" id="fcy:FRACYDRAFT_236531"/>
<sequence length="560" mass="62440">MNNSAFSNEYCHDYMSLYYGGQTETVSHQQNQPSERDESLSVIKEKKEERIAPESIPSSSSSTNDYTSSGIAKRPLPNNNNAKEECVDNRSDTSPTNKRARLMMMKTTLPSSSSEGETKAEPQGNNTLPSIAVQRSESATSIGSNSSSNSNNSSSINIHKYPPGISHAEKARLRAKKSYQRKIIRLKELPIAVQEQKRIKYNAGRKAKAEKKRELQIGFLKGMRPCHRDNGDGDNDGNGNSNNNSGADNGVDDESLCKSWKCRGCNQTCKSELGLIQHIKRTCKVYKKWKETKLNNGSRQQMLQAAVADAVAEASYQNHNYDSSIANINTNTNNTGFASVRSGGLAATIAAALDERGISYGNNNMNSNLNHHHYVNHHNDNYNNYNTAAAALYLHQQQQQQQREIQHHQYHQHQHQLQQQVVDRHRRLVLLQQQQQQQEKDYMSMGLTTIPTPIPPPPLSTKSLSAAGNTIASSSMTSPPIMPSMARAAASSASSRYSLDSMSSILLATPTLGGSSSMLQLEYDNHREQNLNQQQHQHQQQQQQQLRFGERRRNVTTNNS</sequence>
<organism evidence="2 3">
    <name type="scientific">Fragilariopsis cylindrus CCMP1102</name>
    <dbReference type="NCBI Taxonomy" id="635003"/>
    <lineage>
        <taxon>Eukaryota</taxon>
        <taxon>Sar</taxon>
        <taxon>Stramenopiles</taxon>
        <taxon>Ochrophyta</taxon>
        <taxon>Bacillariophyta</taxon>
        <taxon>Bacillariophyceae</taxon>
        <taxon>Bacillariophycidae</taxon>
        <taxon>Bacillariales</taxon>
        <taxon>Bacillariaceae</taxon>
        <taxon>Fragilariopsis</taxon>
    </lineage>
</organism>
<dbReference type="AlphaFoldDB" id="A0A1E7FJD1"/>
<feature type="compositionally biased region" description="Polar residues" evidence="1">
    <location>
        <begin position="123"/>
        <end position="140"/>
    </location>
</feature>
<evidence type="ECO:0000313" key="3">
    <source>
        <dbReference type="Proteomes" id="UP000095751"/>
    </source>
</evidence>
<feature type="region of interest" description="Disordered" evidence="1">
    <location>
        <begin position="25"/>
        <end position="163"/>
    </location>
</feature>
<feature type="region of interest" description="Disordered" evidence="1">
    <location>
        <begin position="451"/>
        <end position="479"/>
    </location>
</feature>
<evidence type="ECO:0000313" key="2">
    <source>
        <dbReference type="EMBL" id="OEU18258.1"/>
    </source>
</evidence>
<gene>
    <name evidence="2" type="ORF">FRACYDRAFT_236531</name>
</gene>
<feature type="region of interest" description="Disordered" evidence="1">
    <location>
        <begin position="529"/>
        <end position="560"/>
    </location>
</feature>
<dbReference type="EMBL" id="KV784356">
    <property type="protein sequence ID" value="OEU18258.1"/>
    <property type="molecule type" value="Genomic_DNA"/>
</dbReference>
<feature type="compositionally biased region" description="Low complexity" evidence="1">
    <location>
        <begin position="141"/>
        <end position="158"/>
    </location>
</feature>